<keyword evidence="3" id="KW-0813">Transport</keyword>
<evidence type="ECO:0000256" key="12">
    <source>
        <dbReference type="SAM" id="MobiDB-lite"/>
    </source>
</evidence>
<evidence type="ECO:0000256" key="5">
    <source>
        <dbReference type="ARBA" id="ARBA00022729"/>
    </source>
</evidence>
<feature type="chain" id="PRO_5008598173" description="ABC transporter domain-containing protein" evidence="14">
    <location>
        <begin position="23"/>
        <end position="1089"/>
    </location>
</feature>
<dbReference type="Pfam" id="PF01061">
    <property type="entry name" value="ABC2_membrane"/>
    <property type="match status" value="1"/>
</dbReference>
<dbReference type="GO" id="GO:0140359">
    <property type="term" value="F:ABC-type transporter activity"/>
    <property type="evidence" value="ECO:0007669"/>
    <property type="project" value="InterPro"/>
</dbReference>
<dbReference type="InterPro" id="IPR000742">
    <property type="entry name" value="EGF"/>
</dbReference>
<evidence type="ECO:0000256" key="10">
    <source>
        <dbReference type="ARBA" id="ARBA00023136"/>
    </source>
</evidence>
<sequence>MRPPSLATSLLAVFTISSSSSSSSWFAAAFSNYSDSSFLLSPELSLQEDRPIDCPPCFNCELEAFQCHQFAACNKYNGKCDCPPGFGGDDCTIPLCGSLPDGNGRAPRKGKYCNCTDGWEGVNCNVCKTDDACDVMMPEGEGGVCYKDGVTQKENYQMCAVTNRKIVDMLGDQKPEVTFSCKAENHTCNFQFWVDQVESFYCNLDSCKWGMESTYEQNKTTYFCENKNALDLSDFLKEEINGPATFTSISTRGGSDEDGSKFSEQVMNEMIKNVFGDSAIFLSCRSGECLYKTDLPGYKAPVKTINTPLIAGVIAGCSLFIVAVILGIWYLSRRSAYRDYNAVPLEDSDDEGSKLMTDHKPASLHFENVAYYLNGKQILSGIQGSAHPGQLMAIMGASGAGKTTFLDILARKNKRGIVEGVFYVNGEKVDDDEYRSVVGFVDQEDTMLPTLTVHETILTSALLRLPRNMSRAAKEQKVFEVEKQLGISHIKDQMIGSEEGKGRGISGGEKRRVGIACELVTSPSILFLDEPTSGLDAFNAFNVVECLVTLAKNFNRTVIFTIHQPRSNIVALFDQLILLAEGKTVYSGPFTSCQPYFDHIGYSCPAGFNIADYLVDLTMHAGSNHSRYEDDIHLDVSRDAVKTTSSSLRAVKSIASVSNASMDNSGSDRPKDSAFRPMSKRRQSIKQRQDRELYTRKRTGGLDSPSTIRTEDEENMVSSLTGNGQHSSRQPNNVTLRVLDDPDQPPPSASGFSSDLDNLVSSYIESSVAASVRDEINAAVNSAAEANGAASSGVEPNSYGTSNRSMPGYAKVSLWRQFLILSQRTWRNLYRNPMLMLTHYAIAIVLAVLSGFLFYGLTDDIKGFQNRLGLFFFLLALFGFSTLTSLTVFSSERLLFVRERANGYYSPITYFAAKVVFDIVPLRLIPPILMGVIVYPMVGLIPAWPEFLKFMLILILFNLAAAGICLTIGIVFRDGSVANLIGSLVMLFSLLFAGLLLNRDAIPKSALWLQTLSIFHYGFEGLIVNEVTYLTLIDHKYGLDIEVPGASILSAFGFNTLGLWRDVIGLGVFSGVFIVIAYAAMHFLLVEKR</sequence>
<keyword evidence="6" id="KW-0547">Nucleotide-binding</keyword>
<dbReference type="PANTHER" id="PTHR48041:SF2">
    <property type="entry name" value="ATP-DEPENDENT PERMEASE-RELATED"/>
    <property type="match status" value="1"/>
</dbReference>
<dbReference type="SUPFAM" id="SSF52540">
    <property type="entry name" value="P-loop containing nucleoside triphosphate hydrolases"/>
    <property type="match status" value="1"/>
</dbReference>
<organism evidence="16 17">
    <name type="scientific">Emergomyces africanus</name>
    <dbReference type="NCBI Taxonomy" id="1955775"/>
    <lineage>
        <taxon>Eukaryota</taxon>
        <taxon>Fungi</taxon>
        <taxon>Dikarya</taxon>
        <taxon>Ascomycota</taxon>
        <taxon>Pezizomycotina</taxon>
        <taxon>Eurotiomycetes</taxon>
        <taxon>Eurotiomycetidae</taxon>
        <taxon>Onygenales</taxon>
        <taxon>Ajellomycetaceae</taxon>
        <taxon>Emergomyces</taxon>
    </lineage>
</organism>
<dbReference type="GO" id="GO:0016887">
    <property type="term" value="F:ATP hydrolysis activity"/>
    <property type="evidence" value="ECO:0007669"/>
    <property type="project" value="InterPro"/>
</dbReference>
<accession>A0A1B7NSJ1</accession>
<proteinExistence type="inferred from homology"/>
<dbReference type="AlphaFoldDB" id="A0A1B7NSJ1"/>
<dbReference type="PROSITE" id="PS00211">
    <property type="entry name" value="ABC_TRANSPORTER_1"/>
    <property type="match status" value="1"/>
</dbReference>
<feature type="transmembrane region" description="Helical" evidence="13">
    <location>
        <begin position="1063"/>
        <end position="1086"/>
    </location>
</feature>
<dbReference type="InterPro" id="IPR002049">
    <property type="entry name" value="LE_dom"/>
</dbReference>
<keyword evidence="11" id="KW-0325">Glycoprotein</keyword>
<dbReference type="PROSITE" id="PS00022">
    <property type="entry name" value="EGF_1"/>
    <property type="match status" value="1"/>
</dbReference>
<evidence type="ECO:0000256" key="3">
    <source>
        <dbReference type="ARBA" id="ARBA00022448"/>
    </source>
</evidence>
<dbReference type="PROSITE" id="PS50893">
    <property type="entry name" value="ABC_TRANSPORTER_2"/>
    <property type="match status" value="1"/>
</dbReference>
<keyword evidence="17" id="KW-1185">Reference proteome</keyword>
<comment type="caution">
    <text evidence="16">The sequence shown here is derived from an EMBL/GenBank/DDBJ whole genome shotgun (WGS) entry which is preliminary data.</text>
</comment>
<feature type="transmembrane region" description="Helical" evidence="13">
    <location>
        <begin position="977"/>
        <end position="997"/>
    </location>
</feature>
<dbReference type="EMBL" id="LGUA01000954">
    <property type="protein sequence ID" value="OAX79627.1"/>
    <property type="molecule type" value="Genomic_DNA"/>
</dbReference>
<dbReference type="InterPro" id="IPR003439">
    <property type="entry name" value="ABC_transporter-like_ATP-bd"/>
</dbReference>
<dbReference type="PANTHER" id="PTHR48041">
    <property type="entry name" value="ABC TRANSPORTER G FAMILY MEMBER 28"/>
    <property type="match status" value="1"/>
</dbReference>
<dbReference type="Pfam" id="PF00005">
    <property type="entry name" value="ABC_tran"/>
    <property type="match status" value="1"/>
</dbReference>
<feature type="signal peptide" evidence="14">
    <location>
        <begin position="1"/>
        <end position="22"/>
    </location>
</feature>
<feature type="region of interest" description="Disordered" evidence="12">
    <location>
        <begin position="659"/>
        <end position="754"/>
    </location>
</feature>
<evidence type="ECO:0000313" key="16">
    <source>
        <dbReference type="EMBL" id="OAX79627.1"/>
    </source>
</evidence>
<dbReference type="OrthoDB" id="66620at2759"/>
<keyword evidence="10 13" id="KW-0472">Membrane</keyword>
<dbReference type="GO" id="GO:0005524">
    <property type="term" value="F:ATP binding"/>
    <property type="evidence" value="ECO:0007669"/>
    <property type="project" value="UniProtKB-KW"/>
</dbReference>
<dbReference type="InterPro" id="IPR027417">
    <property type="entry name" value="P-loop_NTPase"/>
</dbReference>
<dbReference type="Pfam" id="PF19055">
    <property type="entry name" value="ABC2_membrane_7"/>
    <property type="match status" value="1"/>
</dbReference>
<evidence type="ECO:0000256" key="13">
    <source>
        <dbReference type="SAM" id="Phobius"/>
    </source>
</evidence>
<keyword evidence="4 13" id="KW-0812">Transmembrane</keyword>
<feature type="transmembrane region" description="Helical" evidence="13">
    <location>
        <begin position="950"/>
        <end position="972"/>
    </location>
</feature>
<evidence type="ECO:0000259" key="15">
    <source>
        <dbReference type="PROSITE" id="PS50893"/>
    </source>
</evidence>
<feature type="transmembrane region" description="Helical" evidence="13">
    <location>
        <begin position="309"/>
        <end position="331"/>
    </location>
</feature>
<dbReference type="Proteomes" id="UP000091918">
    <property type="component" value="Unassembled WGS sequence"/>
</dbReference>
<evidence type="ECO:0000256" key="6">
    <source>
        <dbReference type="ARBA" id="ARBA00022741"/>
    </source>
</evidence>
<dbReference type="InterPro" id="IPR003593">
    <property type="entry name" value="AAA+_ATPase"/>
</dbReference>
<keyword evidence="8" id="KW-0067">ATP-binding</keyword>
<evidence type="ECO:0000256" key="7">
    <source>
        <dbReference type="ARBA" id="ARBA00022824"/>
    </source>
</evidence>
<evidence type="ECO:0000256" key="2">
    <source>
        <dbReference type="ARBA" id="ARBA00005814"/>
    </source>
</evidence>
<dbReference type="InterPro" id="IPR017871">
    <property type="entry name" value="ABC_transporter-like_CS"/>
</dbReference>
<protein>
    <recommendedName>
        <fullName evidence="15">ABC transporter domain-containing protein</fullName>
    </recommendedName>
</protein>
<evidence type="ECO:0000256" key="11">
    <source>
        <dbReference type="ARBA" id="ARBA00023180"/>
    </source>
</evidence>
<name>A0A1B7NSJ1_9EURO</name>
<dbReference type="CDD" id="cd00055">
    <property type="entry name" value="EGF_Lam"/>
    <property type="match status" value="1"/>
</dbReference>
<evidence type="ECO:0000256" key="4">
    <source>
        <dbReference type="ARBA" id="ARBA00022692"/>
    </source>
</evidence>
<evidence type="ECO:0000256" key="1">
    <source>
        <dbReference type="ARBA" id="ARBA00004477"/>
    </source>
</evidence>
<evidence type="ECO:0000256" key="9">
    <source>
        <dbReference type="ARBA" id="ARBA00022989"/>
    </source>
</evidence>
<dbReference type="InterPro" id="IPR013525">
    <property type="entry name" value="ABC2_TM"/>
</dbReference>
<gene>
    <name evidence="16" type="ORF">ACJ72_06051</name>
</gene>
<dbReference type="InterPro" id="IPR050352">
    <property type="entry name" value="ABCG_transporters"/>
</dbReference>
<feature type="domain" description="ABC transporter" evidence="15">
    <location>
        <begin position="364"/>
        <end position="606"/>
    </location>
</feature>
<keyword evidence="5 14" id="KW-0732">Signal</keyword>
<dbReference type="STRING" id="1658172.A0A1B7NSJ1"/>
<dbReference type="Gene3D" id="3.40.50.300">
    <property type="entry name" value="P-loop containing nucleotide triphosphate hydrolases"/>
    <property type="match status" value="1"/>
</dbReference>
<comment type="subcellular location">
    <subcellularLocation>
        <location evidence="1">Endoplasmic reticulum membrane</location>
        <topology evidence="1">Multi-pass membrane protein</topology>
    </subcellularLocation>
</comment>
<feature type="transmembrane region" description="Helical" evidence="13">
    <location>
        <begin position="924"/>
        <end position="944"/>
    </location>
</feature>
<reference evidence="16 17" key="1">
    <citation type="submission" date="2015-07" db="EMBL/GenBank/DDBJ databases">
        <title>Emmonsia species relationships and genome sequence.</title>
        <authorList>
            <person name="Cuomo C.A."/>
            <person name="Schwartz I.S."/>
            <person name="Kenyon C."/>
            <person name="de Hoog G.S."/>
            <person name="Govender N.P."/>
            <person name="Botha A."/>
            <person name="Moreno L."/>
            <person name="de Vries M."/>
            <person name="Munoz J.F."/>
            <person name="Stielow J.B."/>
        </authorList>
    </citation>
    <scope>NUCLEOTIDE SEQUENCE [LARGE SCALE GENOMIC DNA]</scope>
    <source>
        <strain evidence="16 17">CBS 136260</strain>
    </source>
</reference>
<keyword evidence="9 13" id="KW-1133">Transmembrane helix</keyword>
<evidence type="ECO:0000256" key="14">
    <source>
        <dbReference type="SAM" id="SignalP"/>
    </source>
</evidence>
<dbReference type="FunFam" id="3.40.50.300:FF:000702">
    <property type="entry name" value="ABC transporter (Adp1)"/>
    <property type="match status" value="1"/>
</dbReference>
<dbReference type="Gene3D" id="2.10.25.10">
    <property type="entry name" value="Laminin"/>
    <property type="match status" value="1"/>
</dbReference>
<dbReference type="CDD" id="cd03213">
    <property type="entry name" value="ABCG_EPDR"/>
    <property type="match status" value="1"/>
</dbReference>
<evidence type="ECO:0000256" key="8">
    <source>
        <dbReference type="ARBA" id="ARBA00022840"/>
    </source>
</evidence>
<dbReference type="SMART" id="SM00382">
    <property type="entry name" value="AAA"/>
    <property type="match status" value="1"/>
</dbReference>
<feature type="compositionally biased region" description="Polar residues" evidence="12">
    <location>
        <begin position="716"/>
        <end position="735"/>
    </location>
</feature>
<dbReference type="InterPro" id="IPR043926">
    <property type="entry name" value="ABCG_dom"/>
</dbReference>
<comment type="similarity">
    <text evidence="2">Belongs to the ABC transporter superfamily. ABCG family. Eye pigment precursor importer (TC 3.A.1.204) subfamily.</text>
</comment>
<dbReference type="GO" id="GO:0005789">
    <property type="term" value="C:endoplasmic reticulum membrane"/>
    <property type="evidence" value="ECO:0007669"/>
    <property type="project" value="UniProtKB-SubCell"/>
</dbReference>
<evidence type="ECO:0000313" key="17">
    <source>
        <dbReference type="Proteomes" id="UP000091918"/>
    </source>
</evidence>
<feature type="transmembrane region" description="Helical" evidence="13">
    <location>
        <begin position="834"/>
        <end position="857"/>
    </location>
</feature>
<feature type="transmembrane region" description="Helical" evidence="13">
    <location>
        <begin position="869"/>
        <end position="890"/>
    </location>
</feature>
<keyword evidence="7" id="KW-0256">Endoplasmic reticulum</keyword>